<evidence type="ECO:0000256" key="1">
    <source>
        <dbReference type="SAM" id="Phobius"/>
    </source>
</evidence>
<organism evidence="2 3">
    <name type="scientific">Pararhodobacter zhoushanensis</name>
    <dbReference type="NCBI Taxonomy" id="2479545"/>
    <lineage>
        <taxon>Bacteria</taxon>
        <taxon>Pseudomonadati</taxon>
        <taxon>Pseudomonadota</taxon>
        <taxon>Alphaproteobacteria</taxon>
        <taxon>Rhodobacterales</taxon>
        <taxon>Paracoccaceae</taxon>
        <taxon>Pararhodobacter</taxon>
    </lineage>
</organism>
<evidence type="ECO:0000313" key="3">
    <source>
        <dbReference type="Proteomes" id="UP001208938"/>
    </source>
</evidence>
<evidence type="ECO:0000313" key="2">
    <source>
        <dbReference type="EMBL" id="MCW1931234.1"/>
    </source>
</evidence>
<sequence length="47" mass="4767">MNTRADTAATPYTPAQQQGTSLPAGAGIALAVAVGSLMWIGIFALMM</sequence>
<gene>
    <name evidence="2" type="ORF">OKW52_02860</name>
</gene>
<keyword evidence="1" id="KW-0812">Transmembrane</keyword>
<dbReference type="RefSeq" id="WP_264504368.1">
    <property type="nucleotide sequence ID" value="NZ_JAPDFL010000001.1"/>
</dbReference>
<dbReference type="Proteomes" id="UP001208938">
    <property type="component" value="Unassembled WGS sequence"/>
</dbReference>
<name>A0ABT3GUP3_9RHOB</name>
<feature type="transmembrane region" description="Helical" evidence="1">
    <location>
        <begin position="24"/>
        <end position="46"/>
    </location>
</feature>
<dbReference type="EMBL" id="JAPDFL010000001">
    <property type="protein sequence ID" value="MCW1931234.1"/>
    <property type="molecule type" value="Genomic_DNA"/>
</dbReference>
<proteinExistence type="predicted"/>
<comment type="caution">
    <text evidence="2">The sequence shown here is derived from an EMBL/GenBank/DDBJ whole genome shotgun (WGS) entry which is preliminary data.</text>
</comment>
<keyword evidence="1" id="KW-1133">Transmembrane helix</keyword>
<accession>A0ABT3GUP3</accession>
<keyword evidence="1" id="KW-0472">Membrane</keyword>
<reference evidence="2 3" key="1">
    <citation type="submission" date="2022-10" db="EMBL/GenBank/DDBJ databases">
        <title>Pararhodobacter sp. nov., isolated from marine algae.</title>
        <authorList>
            <person name="Choi B.J."/>
            <person name="Kim J.M."/>
            <person name="Lee J.K."/>
            <person name="Choi D.G."/>
            <person name="Jeon C.O."/>
        </authorList>
    </citation>
    <scope>NUCLEOTIDE SEQUENCE [LARGE SCALE GENOMIC DNA]</scope>
    <source>
        <strain evidence="2 3">ZQ420</strain>
    </source>
</reference>
<keyword evidence="3" id="KW-1185">Reference proteome</keyword>
<protein>
    <submittedName>
        <fullName evidence="2">Uncharacterized protein</fullName>
    </submittedName>
</protein>